<organism evidence="12 13">
    <name type="scientific">Carnegiea gigantea</name>
    <dbReference type="NCBI Taxonomy" id="171969"/>
    <lineage>
        <taxon>Eukaryota</taxon>
        <taxon>Viridiplantae</taxon>
        <taxon>Streptophyta</taxon>
        <taxon>Embryophyta</taxon>
        <taxon>Tracheophyta</taxon>
        <taxon>Spermatophyta</taxon>
        <taxon>Magnoliopsida</taxon>
        <taxon>eudicotyledons</taxon>
        <taxon>Gunneridae</taxon>
        <taxon>Pentapetalae</taxon>
        <taxon>Caryophyllales</taxon>
        <taxon>Cactineae</taxon>
        <taxon>Cactaceae</taxon>
        <taxon>Cactoideae</taxon>
        <taxon>Echinocereeae</taxon>
        <taxon>Carnegiea</taxon>
    </lineage>
</organism>
<dbReference type="GO" id="GO:0003676">
    <property type="term" value="F:nucleic acid binding"/>
    <property type="evidence" value="ECO:0007669"/>
    <property type="project" value="InterPro"/>
</dbReference>
<name>A0A9Q1K1Y1_9CARY</name>
<evidence type="ECO:0000256" key="8">
    <source>
        <dbReference type="ARBA" id="ARBA00022759"/>
    </source>
</evidence>
<comment type="subunit">
    <text evidence="3">Monomer.</text>
</comment>
<reference evidence="12" key="1">
    <citation type="submission" date="2022-04" db="EMBL/GenBank/DDBJ databases">
        <title>Carnegiea gigantea Genome sequencing and assembly v2.</title>
        <authorList>
            <person name="Copetti D."/>
            <person name="Sanderson M.J."/>
            <person name="Burquez A."/>
            <person name="Wojciechowski M.F."/>
        </authorList>
    </citation>
    <scope>NUCLEOTIDE SEQUENCE</scope>
    <source>
        <strain evidence="12">SGP5-SGP5p</strain>
        <tissue evidence="12">Aerial part</tissue>
    </source>
</reference>
<evidence type="ECO:0000256" key="4">
    <source>
        <dbReference type="ARBA" id="ARBA00012562"/>
    </source>
</evidence>
<keyword evidence="9" id="KW-0378">Hydrolase</keyword>
<sequence>MFFKPAWSSRVQDCYITSGRFSENQGAKSAGMGISRHLWFVGVAVVLLQWFPGIAGWGQDGHYAMCKIAEAFLSEDALAVVKELLPESAQGELAAMCSWPDWSEVRSEYPWSRDLHFSDTPDFACNYDYCNEYFLSRLPTVGQRLAEGGVRLAAALNRIFEACGLTSDLWGGVRGVSVDMDLSKLPWFLGVAVVLLQLSPGIVGWGQHGHYVICKIAEGYLSKDAWTVVKELLPESAEGELAAVCSWADLFQVRSHYHWSRDLHFVDTLDFKCNYDYCRDCHDSAGHMNRCVTGAIYNYTLQLKSACRSPSSEMRYNLTEALMFLAHFVGDVHQPLHCGFRGDLGGNKIQLHWYHRKANLHHVWDTAIIDTALDRFYDSDLSNMIETLQKNITENWSNSLASWETCESNHTVCPNPYASESISLACKYAYKNATPGSTLGDDYFLSRLPIVEQRLAQSGVRLAATLNRIFDSCGLISDSWEGEKGIASA</sequence>
<evidence type="ECO:0000256" key="5">
    <source>
        <dbReference type="ARBA" id="ARBA00022722"/>
    </source>
</evidence>
<comment type="similarity">
    <text evidence="2">Belongs to the nuclease type I family.</text>
</comment>
<dbReference type="InterPro" id="IPR003154">
    <property type="entry name" value="S1/P1nuclease"/>
</dbReference>
<gene>
    <name evidence="12" type="ORF">Cgig2_003351</name>
</gene>
<evidence type="ECO:0000256" key="3">
    <source>
        <dbReference type="ARBA" id="ARBA00011245"/>
    </source>
</evidence>
<comment type="catalytic activity">
    <reaction evidence="1">
        <text>Endonucleolytic cleavage to 5'-phosphomononucleotide and 5'-phosphooligonucleotide end-products.</text>
        <dbReference type="EC" id="3.1.30.1"/>
    </reaction>
</comment>
<dbReference type="OrthoDB" id="441446at2759"/>
<keyword evidence="10" id="KW-1015">Disulfide bond</keyword>
<evidence type="ECO:0000256" key="11">
    <source>
        <dbReference type="ARBA" id="ARBA00023180"/>
    </source>
</evidence>
<proteinExistence type="inferred from homology"/>
<keyword evidence="6" id="KW-0479">Metal-binding</keyword>
<evidence type="ECO:0000256" key="10">
    <source>
        <dbReference type="ARBA" id="ARBA00023157"/>
    </source>
</evidence>
<evidence type="ECO:0000256" key="6">
    <source>
        <dbReference type="ARBA" id="ARBA00022723"/>
    </source>
</evidence>
<dbReference type="Gene3D" id="1.10.575.10">
    <property type="entry name" value="P1 Nuclease"/>
    <property type="match status" value="2"/>
</dbReference>
<dbReference type="GO" id="GO:0046872">
    <property type="term" value="F:metal ion binding"/>
    <property type="evidence" value="ECO:0007669"/>
    <property type="project" value="UniProtKB-KW"/>
</dbReference>
<keyword evidence="5" id="KW-0540">Nuclease</keyword>
<dbReference type="PANTHER" id="PTHR33146:SF26">
    <property type="entry name" value="ENDONUCLEASE 4"/>
    <property type="match status" value="1"/>
</dbReference>
<dbReference type="CDD" id="cd11010">
    <property type="entry name" value="S1-P1_nuclease"/>
    <property type="match status" value="1"/>
</dbReference>
<evidence type="ECO:0000256" key="9">
    <source>
        <dbReference type="ARBA" id="ARBA00022801"/>
    </source>
</evidence>
<comment type="caution">
    <text evidence="12">The sequence shown here is derived from an EMBL/GenBank/DDBJ whole genome shotgun (WGS) entry which is preliminary data.</text>
</comment>
<dbReference type="FunFam" id="1.10.575.10:FF:000002">
    <property type="entry name" value="Endonuclease 2"/>
    <property type="match status" value="1"/>
</dbReference>
<accession>A0A9Q1K1Y1</accession>
<dbReference type="InterPro" id="IPR008947">
    <property type="entry name" value="PLipase_C/P1_nuclease_dom_sf"/>
</dbReference>
<evidence type="ECO:0000256" key="1">
    <source>
        <dbReference type="ARBA" id="ARBA00000245"/>
    </source>
</evidence>
<dbReference type="PANTHER" id="PTHR33146">
    <property type="entry name" value="ENDONUCLEASE 4"/>
    <property type="match status" value="1"/>
</dbReference>
<evidence type="ECO:0000256" key="7">
    <source>
        <dbReference type="ARBA" id="ARBA00022729"/>
    </source>
</evidence>
<evidence type="ECO:0000313" key="13">
    <source>
        <dbReference type="Proteomes" id="UP001153076"/>
    </source>
</evidence>
<dbReference type="SUPFAM" id="SSF48537">
    <property type="entry name" value="Phospholipase C/P1 nuclease"/>
    <property type="match status" value="2"/>
</dbReference>
<keyword evidence="11" id="KW-0325">Glycoprotein</keyword>
<keyword evidence="13" id="KW-1185">Reference proteome</keyword>
<keyword evidence="7" id="KW-0732">Signal</keyword>
<dbReference type="EC" id="3.1.30.1" evidence="4"/>
<dbReference type="Proteomes" id="UP001153076">
    <property type="component" value="Unassembled WGS sequence"/>
</dbReference>
<dbReference type="EMBL" id="JAKOGI010000446">
    <property type="protein sequence ID" value="KAJ8434912.1"/>
    <property type="molecule type" value="Genomic_DNA"/>
</dbReference>
<keyword evidence="8" id="KW-0255">Endonuclease</keyword>
<dbReference type="GO" id="GO:0000014">
    <property type="term" value="F:single-stranded DNA endodeoxyribonuclease activity"/>
    <property type="evidence" value="ECO:0007669"/>
    <property type="project" value="UniProtKB-ARBA"/>
</dbReference>
<protein>
    <recommendedName>
        <fullName evidence="4">Aspergillus nuclease S1</fullName>
        <ecNumber evidence="4">3.1.30.1</ecNumber>
    </recommendedName>
</protein>
<dbReference type="AlphaFoldDB" id="A0A9Q1K1Y1"/>
<dbReference type="GO" id="GO:0004521">
    <property type="term" value="F:RNA endonuclease activity"/>
    <property type="evidence" value="ECO:0007669"/>
    <property type="project" value="UniProtKB-ARBA"/>
</dbReference>
<dbReference type="Pfam" id="PF02265">
    <property type="entry name" value="S1-P1_nuclease"/>
    <property type="match status" value="2"/>
</dbReference>
<evidence type="ECO:0000313" key="12">
    <source>
        <dbReference type="EMBL" id="KAJ8434912.1"/>
    </source>
</evidence>
<evidence type="ECO:0000256" key="2">
    <source>
        <dbReference type="ARBA" id="ARBA00009547"/>
    </source>
</evidence>
<dbReference type="GO" id="GO:0006308">
    <property type="term" value="P:DNA catabolic process"/>
    <property type="evidence" value="ECO:0007669"/>
    <property type="project" value="InterPro"/>
</dbReference>